<dbReference type="OrthoDB" id="10432024at2759"/>
<proteinExistence type="predicted"/>
<accession>A0A225UUZ9</accession>
<keyword evidence="2" id="KW-1185">Reference proteome</keyword>
<evidence type="ECO:0000313" key="2">
    <source>
        <dbReference type="Proteomes" id="UP000198211"/>
    </source>
</evidence>
<comment type="caution">
    <text evidence="1">The sequence shown here is derived from an EMBL/GenBank/DDBJ whole genome shotgun (WGS) entry which is preliminary data.</text>
</comment>
<reference evidence="2" key="1">
    <citation type="submission" date="2017-03" db="EMBL/GenBank/DDBJ databases">
        <title>Phytopthora megakarya and P. palmivora, two closely related causual agents of cacao black pod achieved similar genome size and gene model numbers by different mechanisms.</title>
        <authorList>
            <person name="Ali S."/>
            <person name="Shao J."/>
            <person name="Larry D.J."/>
            <person name="Kronmiller B."/>
            <person name="Shen D."/>
            <person name="Strem M.D."/>
            <person name="Melnick R.L."/>
            <person name="Guiltinan M.J."/>
            <person name="Tyler B.M."/>
            <person name="Meinhardt L.W."/>
            <person name="Bailey B.A."/>
        </authorList>
    </citation>
    <scope>NUCLEOTIDE SEQUENCE [LARGE SCALE GENOMIC DNA]</scope>
    <source>
        <strain evidence="2">zdho120</strain>
    </source>
</reference>
<name>A0A225UUZ9_9STRA</name>
<gene>
    <name evidence="1" type="ORF">PHMEG_00032958</name>
</gene>
<dbReference type="EMBL" id="NBNE01011313">
    <property type="protein sequence ID" value="OWY96707.1"/>
    <property type="molecule type" value="Genomic_DNA"/>
</dbReference>
<sequence length="50" mass="5729">MFTSRKLLQTLALAMMGQEKEVLEVTDGTYKLDFINWTLVSFSTCGQRLL</sequence>
<protein>
    <submittedName>
        <fullName evidence="1">Uncharacterized protein</fullName>
    </submittedName>
</protein>
<dbReference type="Proteomes" id="UP000198211">
    <property type="component" value="Unassembled WGS sequence"/>
</dbReference>
<dbReference type="AlphaFoldDB" id="A0A225UUZ9"/>
<organism evidence="1 2">
    <name type="scientific">Phytophthora megakarya</name>
    <dbReference type="NCBI Taxonomy" id="4795"/>
    <lineage>
        <taxon>Eukaryota</taxon>
        <taxon>Sar</taxon>
        <taxon>Stramenopiles</taxon>
        <taxon>Oomycota</taxon>
        <taxon>Peronosporomycetes</taxon>
        <taxon>Peronosporales</taxon>
        <taxon>Peronosporaceae</taxon>
        <taxon>Phytophthora</taxon>
    </lineage>
</organism>
<evidence type="ECO:0000313" key="1">
    <source>
        <dbReference type="EMBL" id="OWY96707.1"/>
    </source>
</evidence>